<dbReference type="InterPro" id="IPR054485">
    <property type="entry name" value="FlK-like_dom"/>
</dbReference>
<organism evidence="2 3">
    <name type="scientific">Nocardiopsis rhodophaea</name>
    <dbReference type="NCBI Taxonomy" id="280238"/>
    <lineage>
        <taxon>Bacteria</taxon>
        <taxon>Bacillati</taxon>
        <taxon>Actinomycetota</taxon>
        <taxon>Actinomycetes</taxon>
        <taxon>Streptosporangiales</taxon>
        <taxon>Nocardiopsidaceae</taxon>
        <taxon>Nocardiopsis</taxon>
    </lineage>
</organism>
<evidence type="ECO:0000313" key="3">
    <source>
        <dbReference type="Proteomes" id="UP001501585"/>
    </source>
</evidence>
<dbReference type="PANTHER" id="PTHR36934">
    <property type="entry name" value="BLR0278 PROTEIN"/>
    <property type="match status" value="1"/>
</dbReference>
<name>A0ABN2TNW2_9ACTN</name>
<reference evidence="2 3" key="1">
    <citation type="journal article" date="2019" name="Int. J. Syst. Evol. Microbiol.">
        <title>The Global Catalogue of Microorganisms (GCM) 10K type strain sequencing project: providing services to taxonomists for standard genome sequencing and annotation.</title>
        <authorList>
            <consortium name="The Broad Institute Genomics Platform"/>
            <consortium name="The Broad Institute Genome Sequencing Center for Infectious Disease"/>
            <person name="Wu L."/>
            <person name="Ma J."/>
        </authorList>
    </citation>
    <scope>NUCLEOTIDE SEQUENCE [LARGE SCALE GENOMIC DNA]</scope>
    <source>
        <strain evidence="2 3">JCM 15313</strain>
    </source>
</reference>
<dbReference type="Proteomes" id="UP001501585">
    <property type="component" value="Unassembled WGS sequence"/>
</dbReference>
<protein>
    <submittedName>
        <fullName evidence="2">Thioesterase family protein</fullName>
    </submittedName>
</protein>
<dbReference type="InterPro" id="IPR029069">
    <property type="entry name" value="HotDog_dom_sf"/>
</dbReference>
<keyword evidence="3" id="KW-1185">Reference proteome</keyword>
<dbReference type="SUPFAM" id="SSF54637">
    <property type="entry name" value="Thioesterase/thiol ester dehydrase-isomerase"/>
    <property type="match status" value="1"/>
</dbReference>
<dbReference type="PANTHER" id="PTHR36934:SF1">
    <property type="entry name" value="THIOESTERASE DOMAIN-CONTAINING PROTEIN"/>
    <property type="match status" value="1"/>
</dbReference>
<feature type="domain" description="Fluoroacetyl-CoA-specific thioesterase-like" evidence="1">
    <location>
        <begin position="15"/>
        <end position="117"/>
    </location>
</feature>
<accession>A0ABN2TNW2</accession>
<dbReference type="InterPro" id="IPR025540">
    <property type="entry name" value="FlK"/>
</dbReference>
<sequence length="127" mass="13127">MTISEGLHGTAELVVTDNETAIALGSGDVPVLGTPRVLALAEEATVAAVAGHLDEGYTSVGTKVALSHTAPTPVGARVQATAVLRQVDGKRLEFDIAVTQDTHTIAEGSVARAIVNRDRFLATAQQQ</sequence>
<gene>
    <name evidence="2" type="ORF">GCM10009799_50190</name>
</gene>
<dbReference type="Gene3D" id="3.10.129.10">
    <property type="entry name" value="Hotdog Thioesterase"/>
    <property type="match status" value="1"/>
</dbReference>
<dbReference type="PIRSF" id="PIRSF014972">
    <property type="entry name" value="FlK"/>
    <property type="match status" value="1"/>
</dbReference>
<evidence type="ECO:0000259" key="1">
    <source>
        <dbReference type="Pfam" id="PF22636"/>
    </source>
</evidence>
<dbReference type="RefSeq" id="WP_344101467.1">
    <property type="nucleotide sequence ID" value="NZ_BAAAPC010000032.1"/>
</dbReference>
<dbReference type="Pfam" id="PF22636">
    <property type="entry name" value="FlK"/>
    <property type="match status" value="1"/>
</dbReference>
<dbReference type="EMBL" id="BAAAPC010000032">
    <property type="protein sequence ID" value="GAA2015966.1"/>
    <property type="molecule type" value="Genomic_DNA"/>
</dbReference>
<proteinExistence type="predicted"/>
<comment type="caution">
    <text evidence="2">The sequence shown here is derived from an EMBL/GenBank/DDBJ whole genome shotgun (WGS) entry which is preliminary data.</text>
</comment>
<evidence type="ECO:0000313" key="2">
    <source>
        <dbReference type="EMBL" id="GAA2015966.1"/>
    </source>
</evidence>